<dbReference type="CDD" id="cd01335">
    <property type="entry name" value="Radical_SAM"/>
    <property type="match status" value="1"/>
</dbReference>
<dbReference type="SUPFAM" id="SSF102114">
    <property type="entry name" value="Radical SAM enzymes"/>
    <property type="match status" value="1"/>
</dbReference>
<evidence type="ECO:0000256" key="1">
    <source>
        <dbReference type="ARBA" id="ARBA00001966"/>
    </source>
</evidence>
<keyword evidence="6" id="KW-0411">Iron-sulfur</keyword>
<keyword evidence="4" id="KW-0479">Metal-binding</keyword>
<gene>
    <name evidence="10" type="primary">albA_2</name>
    <name evidence="10" type="ORF">DLSSTS7063_02839</name>
    <name evidence="9" type="ORF">GT528_13005</name>
</gene>
<evidence type="ECO:0000313" key="9">
    <source>
        <dbReference type="EMBL" id="MZK42582.1"/>
    </source>
</evidence>
<dbReference type="Gene3D" id="3.20.20.70">
    <property type="entry name" value="Aldolase class I"/>
    <property type="match status" value="2"/>
</dbReference>
<dbReference type="GO" id="GO:0016491">
    <property type="term" value="F:oxidoreductase activity"/>
    <property type="evidence" value="ECO:0007669"/>
    <property type="project" value="InterPro"/>
</dbReference>
<dbReference type="PANTHER" id="PTHR43273">
    <property type="entry name" value="ANAEROBIC SULFATASE-MATURATING ENZYME HOMOLOG ASLB-RELATED"/>
    <property type="match status" value="1"/>
</dbReference>
<organism evidence="9 12">
    <name type="scientific">Dorea longicatena</name>
    <dbReference type="NCBI Taxonomy" id="88431"/>
    <lineage>
        <taxon>Bacteria</taxon>
        <taxon>Bacillati</taxon>
        <taxon>Bacillota</taxon>
        <taxon>Clostridia</taxon>
        <taxon>Lachnospirales</taxon>
        <taxon>Lachnospiraceae</taxon>
        <taxon>Dorea</taxon>
    </lineage>
</organism>
<protein>
    <submittedName>
        <fullName evidence="10">Antilisterial bacteriocin subtilosin biosynthesis protein AlbA</fullName>
    </submittedName>
    <submittedName>
        <fullName evidence="9">Radical SAM peptide maturase, CXXX-repeat target family</fullName>
    </submittedName>
</protein>
<evidence type="ECO:0000256" key="6">
    <source>
        <dbReference type="ARBA" id="ARBA00023014"/>
    </source>
</evidence>
<dbReference type="InterPro" id="IPR026401">
    <property type="entry name" value="CXXX_matur"/>
</dbReference>
<dbReference type="InterPro" id="IPR000385">
    <property type="entry name" value="MoaA_NifB_PqqE_Fe-S-bd_CS"/>
</dbReference>
<dbReference type="Pfam" id="PF04055">
    <property type="entry name" value="Radical_SAM"/>
    <property type="match status" value="1"/>
</dbReference>
<sequence>MEEQEYTVGTMEPEWGNGDVQNITFIVTEDCNLRCKYCYITHKAKGKKLALQTAKKFIDYLLNDNKIHRCQSIILDFIGGEPLLEAELIEDICDYFKIRSYEEENPWYWRYRINISTNGVNYSDNAVQRLIENNKGKISIGITIDGTKEKHDLQRVFPDGTGSYDVVNKNIKLWLEQFPGSTKVTFASDDLKYLKESIVELWNKGIYHVAANVVYEDVWKDGDEQIFENQLKELADYIIENNLYNKNYCSLFLDHIGMPYDEKDLSNTSCGAGKMLALSPSGDIYPCMRYYDYSLNNKKGYIIGNVDTGIDFEKARVFLLAMYKYQCDKECLECSIAKGCEFCQGFSYDESESGTNFQKAKYICKMHKARVRANNYYFAKLYHEKGIKRENFYWKKELIFILDDDYSSYCSYNNTKSVGEKYMRTDEILRGLEFAEKEFMHPIFIHSKNIREEHLKDYRDIEITHYIPIEAFRKEMPFYDYQIIVDYSTLNLVDMIPNQDSIIFNIEEKQMNQFARAIQILLEKSDRINVNFLDLTEKFDYEIYERQLEKCNERLKEIYLQTGKLKEINVITDILFIKKHEGCPAGNTSIALAPDGRFYICPAFYSQKMQSIGNIENGVEIKNQELYTPQYMPLCNMCDAYQCENCKYLNYMNTNEINVSPSFQCKKAIVEKKAAESLCLVLKDSISFLNIPKNNGDVDPINVLLNNNRNRGYY</sequence>
<dbReference type="InterPro" id="IPR007197">
    <property type="entry name" value="rSAM"/>
</dbReference>
<keyword evidence="2" id="KW-0004">4Fe-4S</keyword>
<evidence type="ECO:0000313" key="11">
    <source>
        <dbReference type="Proteomes" id="UP000398619"/>
    </source>
</evidence>
<dbReference type="InterPro" id="IPR026412">
    <property type="entry name" value="rSAM_Cxxx_rpt"/>
</dbReference>
<dbReference type="PANTHER" id="PTHR43273:SF3">
    <property type="entry name" value="ANAEROBIC SULFATASE-MATURATING ENZYME HOMOLOG ASLB-RELATED"/>
    <property type="match status" value="1"/>
</dbReference>
<evidence type="ECO:0000313" key="12">
    <source>
        <dbReference type="Proteomes" id="UP000472916"/>
    </source>
</evidence>
<dbReference type="RefSeq" id="WP_130096908.1">
    <property type="nucleotide sequence ID" value="NZ_CABHNM010000065.1"/>
</dbReference>
<evidence type="ECO:0000313" key="10">
    <source>
        <dbReference type="EMBL" id="VUX21261.1"/>
    </source>
</evidence>
<dbReference type="SFLD" id="SFLDG01384">
    <property type="entry name" value="thioether_bond_formation_requi"/>
    <property type="match status" value="1"/>
</dbReference>
<dbReference type="SFLD" id="SFLDS00029">
    <property type="entry name" value="Radical_SAM"/>
    <property type="match status" value="1"/>
</dbReference>
<reference evidence="9 12" key="1">
    <citation type="journal article" date="2019" name="Nat. Med.">
        <title>A library of human gut bacterial isolates paired with longitudinal multiomics data enables mechanistic microbiome research.</title>
        <authorList>
            <person name="Poyet M."/>
            <person name="Groussin M."/>
            <person name="Gibbons S.M."/>
            <person name="Avila-Pacheco J."/>
            <person name="Jiang X."/>
            <person name="Kearney S.M."/>
            <person name="Perrotta A.R."/>
            <person name="Berdy B."/>
            <person name="Zhao S."/>
            <person name="Lieberman T.D."/>
            <person name="Swanson P.K."/>
            <person name="Smith M."/>
            <person name="Roesemann S."/>
            <person name="Alexander J.E."/>
            <person name="Rich S.A."/>
            <person name="Livny J."/>
            <person name="Vlamakis H."/>
            <person name="Clish C."/>
            <person name="Bullock K."/>
            <person name="Deik A."/>
            <person name="Scott J."/>
            <person name="Pierce K.A."/>
            <person name="Xavier R.J."/>
            <person name="Alm E.J."/>
        </authorList>
    </citation>
    <scope>NUCLEOTIDE SEQUENCE [LARGE SCALE GENOMIC DNA]</scope>
    <source>
        <strain evidence="9 12">BIOML-A6</strain>
    </source>
</reference>
<dbReference type="PROSITE" id="PS01305">
    <property type="entry name" value="MOAA_NIFB_PQQE"/>
    <property type="match status" value="1"/>
</dbReference>
<evidence type="ECO:0000256" key="5">
    <source>
        <dbReference type="ARBA" id="ARBA00023004"/>
    </source>
</evidence>
<proteinExistence type="inferred from homology"/>
<evidence type="ECO:0000259" key="8">
    <source>
        <dbReference type="Pfam" id="PF04055"/>
    </source>
</evidence>
<comment type="similarity">
    <text evidence="7">Belongs to the radical SAM superfamily. Anaerobic sulfatase-maturating enzyme family.</text>
</comment>
<accession>A0A4Q5E2Y9</accession>
<dbReference type="Proteomes" id="UP000398619">
    <property type="component" value="Unassembled WGS sequence"/>
</dbReference>
<dbReference type="AlphaFoldDB" id="A0A4Q5E2Y9"/>
<keyword evidence="5" id="KW-0408">Iron</keyword>
<dbReference type="NCBIfam" id="TIGR04115">
    <property type="entry name" value="rSAM_Cxxx_rpt"/>
    <property type="match status" value="1"/>
</dbReference>
<dbReference type="EMBL" id="CABHNM010000065">
    <property type="protein sequence ID" value="VUX21261.1"/>
    <property type="molecule type" value="Genomic_DNA"/>
</dbReference>
<dbReference type="GO" id="GO:0051539">
    <property type="term" value="F:4 iron, 4 sulfur cluster binding"/>
    <property type="evidence" value="ECO:0007669"/>
    <property type="project" value="UniProtKB-KW"/>
</dbReference>
<dbReference type="GO" id="GO:0046872">
    <property type="term" value="F:metal ion binding"/>
    <property type="evidence" value="ECO:0007669"/>
    <property type="project" value="UniProtKB-KW"/>
</dbReference>
<dbReference type="Proteomes" id="UP000472916">
    <property type="component" value="Unassembled WGS sequence"/>
</dbReference>
<feature type="domain" description="Radical SAM core" evidence="8">
    <location>
        <begin position="26"/>
        <end position="182"/>
    </location>
</feature>
<evidence type="ECO:0000256" key="4">
    <source>
        <dbReference type="ARBA" id="ARBA00022723"/>
    </source>
</evidence>
<dbReference type="SFLD" id="SFLDG01067">
    <property type="entry name" value="SPASM/twitch_domain_containing"/>
    <property type="match status" value="1"/>
</dbReference>
<evidence type="ECO:0000256" key="7">
    <source>
        <dbReference type="ARBA" id="ARBA00023601"/>
    </source>
</evidence>
<keyword evidence="3" id="KW-0949">S-adenosyl-L-methionine</keyword>
<comment type="cofactor">
    <cofactor evidence="1">
        <name>[4Fe-4S] cluster</name>
        <dbReference type="ChEBI" id="CHEBI:49883"/>
    </cofactor>
</comment>
<dbReference type="InterPro" id="IPR013785">
    <property type="entry name" value="Aldolase_TIM"/>
</dbReference>
<name>A0A4Q5E2Y9_9FIRM</name>
<dbReference type="EMBL" id="WWSC01000018">
    <property type="protein sequence ID" value="MZK42582.1"/>
    <property type="molecule type" value="Genomic_DNA"/>
</dbReference>
<reference evidence="10 11" key="2">
    <citation type="submission" date="2019-07" db="EMBL/GenBank/DDBJ databases">
        <authorList>
            <person name="Hibberd C M."/>
            <person name="Gehrig L. J."/>
            <person name="Chang H.-W."/>
            <person name="Venkatesh S."/>
        </authorList>
    </citation>
    <scope>NUCLEOTIDE SEQUENCE [LARGE SCALE GENOMIC DNA]</scope>
    <source>
        <strain evidence="10">Dorea_longicatena_SSTS_Bg7063</strain>
    </source>
</reference>
<dbReference type="NCBIfam" id="TIGR04119">
    <property type="entry name" value="CXXX_matur"/>
    <property type="match status" value="1"/>
</dbReference>
<evidence type="ECO:0000256" key="2">
    <source>
        <dbReference type="ARBA" id="ARBA00022485"/>
    </source>
</evidence>
<dbReference type="InterPro" id="IPR023867">
    <property type="entry name" value="Sulphatase_maturase_rSAM"/>
</dbReference>
<dbReference type="SFLD" id="SFLDG01386">
    <property type="entry name" value="main_SPASM_domain-containing"/>
    <property type="match status" value="1"/>
</dbReference>
<dbReference type="InterPro" id="IPR058240">
    <property type="entry name" value="rSAM_sf"/>
</dbReference>
<evidence type="ECO:0000256" key="3">
    <source>
        <dbReference type="ARBA" id="ARBA00022691"/>
    </source>
</evidence>